<dbReference type="EnsemblPlants" id="evm.model.ctgX141.1">
    <property type="protein sequence ID" value="cds.evm.model.ctgX141.1"/>
    <property type="gene ID" value="evm.TU.ctgX141.1"/>
</dbReference>
<accession>A0A803QRN4</accession>
<protein>
    <submittedName>
        <fullName evidence="2">Uncharacterized protein</fullName>
    </submittedName>
</protein>
<dbReference type="Gramene" id="evm.model.ctgX141.1">
    <property type="protein sequence ID" value="cds.evm.model.ctgX141.1"/>
    <property type="gene ID" value="evm.TU.ctgX141.1"/>
</dbReference>
<keyword evidence="3" id="KW-1185">Reference proteome</keyword>
<dbReference type="Proteomes" id="UP000596661">
    <property type="component" value="Unassembled WGS sequence"/>
</dbReference>
<reference evidence="2" key="1">
    <citation type="submission" date="2021-03" db="UniProtKB">
        <authorList>
            <consortium name="EnsemblPlants"/>
        </authorList>
    </citation>
    <scope>IDENTIFICATION</scope>
</reference>
<name>A0A803QRN4_CANSA</name>
<evidence type="ECO:0000313" key="2">
    <source>
        <dbReference type="EnsemblPlants" id="cds.evm.model.ctgX141.1"/>
    </source>
</evidence>
<evidence type="ECO:0000313" key="3">
    <source>
        <dbReference type="Proteomes" id="UP000596661"/>
    </source>
</evidence>
<dbReference type="AlphaFoldDB" id="A0A803QRN4"/>
<sequence>VELVETEVAPAEIPLKSPGGRVGLVEVPRWTENPPRSSHWGNKGLARCNLESSNKKKRSDDFSNGMLPLSFPKSSLPLAPRSPGCHRAKYC</sequence>
<feature type="region of interest" description="Disordered" evidence="1">
    <location>
        <begin position="30"/>
        <end position="65"/>
    </location>
</feature>
<organism evidence="2 3">
    <name type="scientific">Cannabis sativa</name>
    <name type="common">Hemp</name>
    <name type="synonym">Marijuana</name>
    <dbReference type="NCBI Taxonomy" id="3483"/>
    <lineage>
        <taxon>Eukaryota</taxon>
        <taxon>Viridiplantae</taxon>
        <taxon>Streptophyta</taxon>
        <taxon>Embryophyta</taxon>
        <taxon>Tracheophyta</taxon>
        <taxon>Spermatophyta</taxon>
        <taxon>Magnoliopsida</taxon>
        <taxon>eudicotyledons</taxon>
        <taxon>Gunneridae</taxon>
        <taxon>Pentapetalae</taxon>
        <taxon>rosids</taxon>
        <taxon>fabids</taxon>
        <taxon>Rosales</taxon>
        <taxon>Cannabaceae</taxon>
        <taxon>Cannabis</taxon>
    </lineage>
</organism>
<evidence type="ECO:0000256" key="1">
    <source>
        <dbReference type="SAM" id="MobiDB-lite"/>
    </source>
</evidence>
<proteinExistence type="predicted"/>